<dbReference type="InterPro" id="IPR036388">
    <property type="entry name" value="WH-like_DNA-bd_sf"/>
</dbReference>
<dbReference type="Proteomes" id="UP000275281">
    <property type="component" value="Unassembled WGS sequence"/>
</dbReference>
<dbReference type="SUPFAM" id="SSF88946">
    <property type="entry name" value="Sigma2 domain of RNA polymerase sigma factors"/>
    <property type="match status" value="1"/>
</dbReference>
<dbReference type="Gene3D" id="1.10.1740.10">
    <property type="match status" value="1"/>
</dbReference>
<evidence type="ECO:0000256" key="3">
    <source>
        <dbReference type="ARBA" id="ARBA00023082"/>
    </source>
</evidence>
<sequence>MKGQKFKQVLAEQQQRIYSLALYILHDPHDAEDSTQEVFTRLWNCMDDIEAEKVSGWLSAVTRNVCIDKIRRRRNTSEVQEAHQVTQHFEEPDGQLQHAQLSSWLGQAISGLKEPYGSLIMLCDVQQNSHSAAAASLNLSATQVKVYLHRARHQLKRLLKEFSHE</sequence>
<evidence type="ECO:0000256" key="2">
    <source>
        <dbReference type="ARBA" id="ARBA00023015"/>
    </source>
</evidence>
<dbReference type="PANTHER" id="PTHR43133:SF8">
    <property type="entry name" value="RNA POLYMERASE SIGMA FACTOR HI_1459-RELATED"/>
    <property type="match status" value="1"/>
</dbReference>
<gene>
    <name evidence="8" type="ORF">DRW07_10215</name>
</gene>
<keyword evidence="3" id="KW-0731">Sigma factor</keyword>
<comment type="caution">
    <text evidence="8">The sequence shown here is derived from an EMBL/GenBank/DDBJ whole genome shotgun (WGS) entry which is preliminary data.</text>
</comment>
<evidence type="ECO:0000259" key="7">
    <source>
        <dbReference type="Pfam" id="PF08281"/>
    </source>
</evidence>
<evidence type="ECO:0000313" key="9">
    <source>
        <dbReference type="Proteomes" id="UP000275281"/>
    </source>
</evidence>
<dbReference type="InterPro" id="IPR039425">
    <property type="entry name" value="RNA_pol_sigma-70-like"/>
</dbReference>
<reference evidence="8 9" key="1">
    <citation type="submission" date="2018-11" db="EMBL/GenBank/DDBJ databases">
        <authorList>
            <person name="Ye M.-Q."/>
            <person name="Du Z.-J."/>
        </authorList>
    </citation>
    <scope>NUCLEOTIDE SEQUENCE [LARGE SCALE GENOMIC DNA]</scope>
    <source>
        <strain evidence="8 9">U0105</strain>
    </source>
</reference>
<dbReference type="GO" id="GO:0003677">
    <property type="term" value="F:DNA binding"/>
    <property type="evidence" value="ECO:0007669"/>
    <property type="project" value="UniProtKB-KW"/>
</dbReference>
<keyword evidence="4" id="KW-0238">DNA-binding</keyword>
<dbReference type="PANTHER" id="PTHR43133">
    <property type="entry name" value="RNA POLYMERASE ECF-TYPE SIGMA FACTO"/>
    <property type="match status" value="1"/>
</dbReference>
<evidence type="ECO:0000256" key="1">
    <source>
        <dbReference type="ARBA" id="ARBA00010641"/>
    </source>
</evidence>
<dbReference type="InterPro" id="IPR014284">
    <property type="entry name" value="RNA_pol_sigma-70_dom"/>
</dbReference>
<dbReference type="RefSeq" id="WP_124027818.1">
    <property type="nucleotide sequence ID" value="NZ_JBHRSN010000006.1"/>
</dbReference>
<proteinExistence type="inferred from homology"/>
<evidence type="ECO:0000313" key="8">
    <source>
        <dbReference type="EMBL" id="RPJ66460.1"/>
    </source>
</evidence>
<feature type="domain" description="RNA polymerase sigma factor 70 region 4 type 2" evidence="7">
    <location>
        <begin position="104"/>
        <end position="154"/>
    </location>
</feature>
<evidence type="ECO:0000256" key="5">
    <source>
        <dbReference type="ARBA" id="ARBA00023163"/>
    </source>
</evidence>
<evidence type="ECO:0000259" key="6">
    <source>
        <dbReference type="Pfam" id="PF04542"/>
    </source>
</evidence>
<organism evidence="8 9">
    <name type="scientific">Alteromonas sediminis</name>
    <dbReference type="NCBI Taxonomy" id="2259342"/>
    <lineage>
        <taxon>Bacteria</taxon>
        <taxon>Pseudomonadati</taxon>
        <taxon>Pseudomonadota</taxon>
        <taxon>Gammaproteobacteria</taxon>
        <taxon>Alteromonadales</taxon>
        <taxon>Alteromonadaceae</taxon>
        <taxon>Alteromonas/Salinimonas group</taxon>
        <taxon>Alteromonas</taxon>
    </lineage>
</organism>
<dbReference type="OrthoDB" id="9797134at2"/>
<dbReference type="GO" id="GO:0006352">
    <property type="term" value="P:DNA-templated transcription initiation"/>
    <property type="evidence" value="ECO:0007669"/>
    <property type="project" value="InterPro"/>
</dbReference>
<dbReference type="GO" id="GO:0016987">
    <property type="term" value="F:sigma factor activity"/>
    <property type="evidence" value="ECO:0007669"/>
    <property type="project" value="UniProtKB-KW"/>
</dbReference>
<dbReference type="Pfam" id="PF04542">
    <property type="entry name" value="Sigma70_r2"/>
    <property type="match status" value="1"/>
</dbReference>
<accession>A0A3N5Y094</accession>
<dbReference type="InterPro" id="IPR007627">
    <property type="entry name" value="RNA_pol_sigma70_r2"/>
</dbReference>
<dbReference type="SUPFAM" id="SSF88659">
    <property type="entry name" value="Sigma3 and sigma4 domains of RNA polymerase sigma factors"/>
    <property type="match status" value="1"/>
</dbReference>
<keyword evidence="2" id="KW-0805">Transcription regulation</keyword>
<dbReference type="InterPro" id="IPR013249">
    <property type="entry name" value="RNA_pol_sigma70_r4_t2"/>
</dbReference>
<dbReference type="Pfam" id="PF08281">
    <property type="entry name" value="Sigma70_r4_2"/>
    <property type="match status" value="1"/>
</dbReference>
<feature type="domain" description="RNA polymerase sigma-70 region 2" evidence="6">
    <location>
        <begin position="14"/>
        <end position="75"/>
    </location>
</feature>
<protein>
    <submittedName>
        <fullName evidence="8">RNA polymerase sigma factor</fullName>
    </submittedName>
</protein>
<evidence type="ECO:0000256" key="4">
    <source>
        <dbReference type="ARBA" id="ARBA00023125"/>
    </source>
</evidence>
<keyword evidence="9" id="KW-1185">Reference proteome</keyword>
<dbReference type="EMBL" id="RPOK01000003">
    <property type="protein sequence ID" value="RPJ66460.1"/>
    <property type="molecule type" value="Genomic_DNA"/>
</dbReference>
<name>A0A3N5Y094_9ALTE</name>
<keyword evidence="5" id="KW-0804">Transcription</keyword>
<dbReference type="AlphaFoldDB" id="A0A3N5Y094"/>
<dbReference type="NCBIfam" id="TIGR02937">
    <property type="entry name" value="sigma70-ECF"/>
    <property type="match status" value="1"/>
</dbReference>
<dbReference type="Gene3D" id="1.10.10.10">
    <property type="entry name" value="Winged helix-like DNA-binding domain superfamily/Winged helix DNA-binding domain"/>
    <property type="match status" value="1"/>
</dbReference>
<comment type="similarity">
    <text evidence="1">Belongs to the sigma-70 factor family. ECF subfamily.</text>
</comment>
<dbReference type="InterPro" id="IPR013324">
    <property type="entry name" value="RNA_pol_sigma_r3/r4-like"/>
</dbReference>
<dbReference type="InterPro" id="IPR013325">
    <property type="entry name" value="RNA_pol_sigma_r2"/>
</dbReference>